<organism evidence="1">
    <name type="scientific">marine sediment metagenome</name>
    <dbReference type="NCBI Taxonomy" id="412755"/>
    <lineage>
        <taxon>unclassified sequences</taxon>
        <taxon>metagenomes</taxon>
        <taxon>ecological metagenomes</taxon>
    </lineage>
</organism>
<gene>
    <name evidence="1" type="ORF">LCGC14_0330040</name>
</gene>
<proteinExistence type="predicted"/>
<dbReference type="AlphaFoldDB" id="A0A0F9W431"/>
<dbReference type="EMBL" id="LAZR01000231">
    <property type="protein sequence ID" value="KKN80411.1"/>
    <property type="molecule type" value="Genomic_DNA"/>
</dbReference>
<reference evidence="1" key="1">
    <citation type="journal article" date="2015" name="Nature">
        <title>Complex archaea that bridge the gap between prokaryotes and eukaryotes.</title>
        <authorList>
            <person name="Spang A."/>
            <person name="Saw J.H."/>
            <person name="Jorgensen S.L."/>
            <person name="Zaremba-Niedzwiedzka K."/>
            <person name="Martijn J."/>
            <person name="Lind A.E."/>
            <person name="van Eijk R."/>
            <person name="Schleper C."/>
            <person name="Guy L."/>
            <person name="Ettema T.J."/>
        </authorList>
    </citation>
    <scope>NUCLEOTIDE SEQUENCE</scope>
</reference>
<sequence length="99" mass="11220">MIPRTLKIRGRTFKVKQVNARDLSEDTIGLIDIDHLTISVYKRLPHTRKVEIVLHEALHGMLDGYHAKGEEAIVEVLCEAIPEFARANPEFMSLIGKQS</sequence>
<evidence type="ECO:0000313" key="1">
    <source>
        <dbReference type="EMBL" id="KKN80411.1"/>
    </source>
</evidence>
<protein>
    <submittedName>
        <fullName evidence="1">Uncharacterized protein</fullName>
    </submittedName>
</protein>
<accession>A0A0F9W431</accession>
<comment type="caution">
    <text evidence="1">The sequence shown here is derived from an EMBL/GenBank/DDBJ whole genome shotgun (WGS) entry which is preliminary data.</text>
</comment>
<name>A0A0F9W431_9ZZZZ</name>